<reference evidence="2" key="1">
    <citation type="journal article" date="2019" name="Int. J. Syst. Evol. Microbiol.">
        <title>The Global Catalogue of Microorganisms (GCM) 10K type strain sequencing project: providing services to taxonomists for standard genome sequencing and annotation.</title>
        <authorList>
            <consortium name="The Broad Institute Genomics Platform"/>
            <consortium name="The Broad Institute Genome Sequencing Center for Infectious Disease"/>
            <person name="Wu L."/>
            <person name="Ma J."/>
        </authorList>
    </citation>
    <scope>NUCLEOTIDE SEQUENCE [LARGE SCALE GENOMIC DNA]</scope>
    <source>
        <strain evidence="2">JCM 16902</strain>
    </source>
</reference>
<protein>
    <submittedName>
        <fullName evidence="1">Uncharacterized protein</fullName>
    </submittedName>
</protein>
<proteinExistence type="predicted"/>
<name>A0ABP7AMY2_9ACTN</name>
<accession>A0ABP7AMY2</accession>
<gene>
    <name evidence="1" type="ORF">GCM10022223_63590</name>
</gene>
<sequence length="290" mass="29630">MYTLSSPTVLASDAATHPAAAPVLRALSSAFRITQDGATALGRAWLARDQEATGIAGGLVQLLDLNSPTMPETLRIAGSALKGGAAVGADAIASGRFGNASQVAALVATEATVWPDAPVATVPGLGAAPASAAAAAAAVAAYWAGPELGLEHVRALRAPFSLVALGGSGIFESGPTVYGPRSAPVLELIDRVRTGDLAPAQLSAVTWPVGIWSRAMHEAAWACLREGRLRFQMRAVLDVTMEFVRANPDLTPAATRAALAALHAMTVHRLVGDVLDEKPLGELALADLGL</sequence>
<organism evidence="1 2">
    <name type="scientific">Kineosporia mesophila</name>
    <dbReference type="NCBI Taxonomy" id="566012"/>
    <lineage>
        <taxon>Bacteria</taxon>
        <taxon>Bacillati</taxon>
        <taxon>Actinomycetota</taxon>
        <taxon>Actinomycetes</taxon>
        <taxon>Kineosporiales</taxon>
        <taxon>Kineosporiaceae</taxon>
        <taxon>Kineosporia</taxon>
    </lineage>
</organism>
<keyword evidence="2" id="KW-1185">Reference proteome</keyword>
<dbReference type="Proteomes" id="UP001501074">
    <property type="component" value="Unassembled WGS sequence"/>
</dbReference>
<comment type="caution">
    <text evidence="1">The sequence shown here is derived from an EMBL/GenBank/DDBJ whole genome shotgun (WGS) entry which is preliminary data.</text>
</comment>
<dbReference type="EMBL" id="BAAAZO010000012">
    <property type="protein sequence ID" value="GAA3636411.1"/>
    <property type="molecule type" value="Genomic_DNA"/>
</dbReference>
<evidence type="ECO:0000313" key="2">
    <source>
        <dbReference type="Proteomes" id="UP001501074"/>
    </source>
</evidence>
<evidence type="ECO:0000313" key="1">
    <source>
        <dbReference type="EMBL" id="GAA3636411.1"/>
    </source>
</evidence>
<dbReference type="RefSeq" id="WP_231481917.1">
    <property type="nucleotide sequence ID" value="NZ_JAJOMA010000002.1"/>
</dbReference>